<evidence type="ECO:0000313" key="1">
    <source>
        <dbReference type="EMBL" id="MBP0491188.1"/>
    </source>
</evidence>
<dbReference type="Proteomes" id="UP000677537">
    <property type="component" value="Unassembled WGS sequence"/>
</dbReference>
<evidence type="ECO:0000313" key="2">
    <source>
        <dbReference type="Proteomes" id="UP000677537"/>
    </source>
</evidence>
<protein>
    <submittedName>
        <fullName evidence="1">Uncharacterized protein</fullName>
    </submittedName>
</protein>
<comment type="caution">
    <text evidence="1">The sequence shown here is derived from an EMBL/GenBank/DDBJ whole genome shotgun (WGS) entry which is preliminary data.</text>
</comment>
<gene>
    <name evidence="1" type="ORF">J5Y10_00185</name>
</gene>
<name>A0A940S5S5_9PROT</name>
<sequence>MAYVFVCTPTSGTASMLRILQTIGGKAVKLRAANGPASLEPREGATYLNAAEPNLLYWFRGPRHWDTSLDVSAFKVIAHYRDPRDLACNQFWWALQHPNTHDTPEVAEAKRRKVEEDGIDRYVMGRNNVASYNMLRGLSDGPLGDQVTWTSYNQLCCAFDYMTDNLCRTFGRAPSEVAEALRMERPENLFNNPDWVKVGGTWQGADVMPGRFRRDLKPETAQALTAKLAPELAFCARRDAPFMGHHYL</sequence>
<proteinExistence type="predicted"/>
<organism evidence="1 2">
    <name type="scientific">Roseomonas indoligenes</name>
    <dbReference type="NCBI Taxonomy" id="2820811"/>
    <lineage>
        <taxon>Bacteria</taxon>
        <taxon>Pseudomonadati</taxon>
        <taxon>Pseudomonadota</taxon>
        <taxon>Alphaproteobacteria</taxon>
        <taxon>Acetobacterales</taxon>
        <taxon>Roseomonadaceae</taxon>
        <taxon>Roseomonas</taxon>
    </lineage>
</organism>
<reference evidence="1" key="1">
    <citation type="submission" date="2021-03" db="EMBL/GenBank/DDBJ databases">
        <authorList>
            <person name="So Y."/>
        </authorList>
    </citation>
    <scope>NUCLEOTIDE SEQUENCE</scope>
    <source>
        <strain evidence="1">SG15</strain>
    </source>
</reference>
<dbReference type="AlphaFoldDB" id="A0A940S5S5"/>
<keyword evidence="2" id="KW-1185">Reference proteome</keyword>
<dbReference type="RefSeq" id="WP_209369673.1">
    <property type="nucleotide sequence ID" value="NZ_JAGIZA010000001.1"/>
</dbReference>
<dbReference type="EMBL" id="JAGIZA010000001">
    <property type="protein sequence ID" value="MBP0491188.1"/>
    <property type="molecule type" value="Genomic_DNA"/>
</dbReference>
<accession>A0A940S5S5</accession>